<name>A0A0A2L933_PENIT</name>
<evidence type="ECO:0000313" key="4">
    <source>
        <dbReference type="Proteomes" id="UP000030104"/>
    </source>
</evidence>
<keyword evidence="4" id="KW-1185">Reference proteome</keyword>
<organism evidence="3 4">
    <name type="scientific">Penicillium italicum</name>
    <name type="common">Blue mold</name>
    <dbReference type="NCBI Taxonomy" id="40296"/>
    <lineage>
        <taxon>Eukaryota</taxon>
        <taxon>Fungi</taxon>
        <taxon>Dikarya</taxon>
        <taxon>Ascomycota</taxon>
        <taxon>Pezizomycotina</taxon>
        <taxon>Eurotiomycetes</taxon>
        <taxon>Eurotiomycetidae</taxon>
        <taxon>Eurotiales</taxon>
        <taxon>Aspergillaceae</taxon>
        <taxon>Penicillium</taxon>
    </lineage>
</organism>
<protein>
    <recommendedName>
        <fullName evidence="2">Myb-like DNA-binding domain-containing protein</fullName>
    </recommendedName>
</protein>
<dbReference type="InterPro" id="IPR054505">
    <property type="entry name" value="Myb_DNA-bind_8"/>
</dbReference>
<dbReference type="HOGENOM" id="CLU_150824_0_0_1"/>
<dbReference type="PhylomeDB" id="A0A0A2L933"/>
<comment type="caution">
    <text evidence="3">The sequence shown here is derived from an EMBL/GenBank/DDBJ whole genome shotgun (WGS) entry which is preliminary data.</text>
</comment>
<dbReference type="EMBL" id="JQGA01000444">
    <property type="protein sequence ID" value="KGO75661.1"/>
    <property type="molecule type" value="Genomic_DNA"/>
</dbReference>
<dbReference type="OMA" id="CRMRFIR"/>
<reference evidence="3 4" key="1">
    <citation type="journal article" date="2015" name="Mol. Plant Microbe Interact.">
        <title>Genome, transcriptome, and functional analyses of Penicillium expansum provide new insights into secondary metabolism and pathogenicity.</title>
        <authorList>
            <person name="Ballester A.R."/>
            <person name="Marcet-Houben M."/>
            <person name="Levin E."/>
            <person name="Sela N."/>
            <person name="Selma-Lazaro C."/>
            <person name="Carmona L."/>
            <person name="Wisniewski M."/>
            <person name="Droby S."/>
            <person name="Gonzalez-Candelas L."/>
            <person name="Gabaldon T."/>
        </authorList>
    </citation>
    <scope>NUCLEOTIDE SEQUENCE [LARGE SCALE GENOMIC DNA]</scope>
    <source>
        <strain evidence="3 4">PHI-1</strain>
    </source>
</reference>
<feature type="domain" description="Myb-like DNA-binding" evidence="2">
    <location>
        <begin position="48"/>
        <end position="89"/>
    </location>
</feature>
<dbReference type="Pfam" id="PF22980">
    <property type="entry name" value="Myb_DNA-bind_8"/>
    <property type="match status" value="1"/>
</dbReference>
<gene>
    <name evidence="3" type="ORF">PITC_030130</name>
</gene>
<evidence type="ECO:0000313" key="3">
    <source>
        <dbReference type="EMBL" id="KGO75661.1"/>
    </source>
</evidence>
<evidence type="ECO:0000256" key="1">
    <source>
        <dbReference type="SAM" id="MobiDB-lite"/>
    </source>
</evidence>
<accession>A0A0A2L933</accession>
<proteinExistence type="predicted"/>
<feature type="compositionally biased region" description="Basic residues" evidence="1">
    <location>
        <begin position="90"/>
        <end position="103"/>
    </location>
</feature>
<evidence type="ECO:0000259" key="2">
    <source>
        <dbReference type="Pfam" id="PF22980"/>
    </source>
</evidence>
<feature type="region of interest" description="Disordered" evidence="1">
    <location>
        <begin position="90"/>
        <end position="143"/>
    </location>
</feature>
<dbReference type="Proteomes" id="UP000030104">
    <property type="component" value="Unassembled WGS sequence"/>
</dbReference>
<dbReference type="AlphaFoldDB" id="A0A0A2L933"/>
<sequence length="143" mass="15669">MAPVTNKLNTKGTDTTKTKMKVNIKAPAEGETEVLEEENEPQAPKACDEVFLLTLLDNVKVDHETAAKTLGINKAACRMRFIRLQQKYGFKKKGPKGTPRKKVAALTNKEAADEVEPTPANESNVTEEGETVKGDTVEEPTEN</sequence>
<dbReference type="OrthoDB" id="4365092at2759"/>